<dbReference type="CDD" id="cd07516">
    <property type="entry name" value="HAD_Pase"/>
    <property type="match status" value="1"/>
</dbReference>
<dbReference type="NCBIfam" id="TIGR01484">
    <property type="entry name" value="HAD-SF-IIB"/>
    <property type="match status" value="1"/>
</dbReference>
<dbReference type="RefSeq" id="WP_153448537.1">
    <property type="nucleotide sequence ID" value="NZ_CP045700.1"/>
</dbReference>
<accession>A0A5Q0THR5</accession>
<dbReference type="PANTHER" id="PTHR10000">
    <property type="entry name" value="PHOSPHOSERINE PHOSPHATASE"/>
    <property type="match status" value="1"/>
</dbReference>
<dbReference type="AlphaFoldDB" id="A0A5Q0THR5"/>
<dbReference type="SFLD" id="SFLDS00003">
    <property type="entry name" value="Haloacid_Dehalogenase"/>
    <property type="match status" value="1"/>
</dbReference>
<keyword evidence="2" id="KW-1185">Reference proteome</keyword>
<dbReference type="Gene3D" id="3.30.1240.10">
    <property type="match status" value="1"/>
</dbReference>
<dbReference type="GO" id="GO:0000287">
    <property type="term" value="F:magnesium ion binding"/>
    <property type="evidence" value="ECO:0007669"/>
    <property type="project" value="UniProtKB-ARBA"/>
</dbReference>
<proteinExistence type="predicted"/>
<evidence type="ECO:0000313" key="2">
    <source>
        <dbReference type="Proteomes" id="UP000348942"/>
    </source>
</evidence>
<dbReference type="EC" id="3.1.3.23" evidence="1"/>
<dbReference type="InterPro" id="IPR000150">
    <property type="entry name" value="Cof"/>
</dbReference>
<sequence length="270" mass="29385">MYKLIALDMDGTLLNSEHKITKHNKQAISQARAMGVTVVLASGRPLDGMLAALEELEMNTDQDYVISYNGSMVQTADSKTVIRQEILTGADAKLIANWAETLNVNVHAFSIEHGLITPKNSKYTNHECVINGIDVVEMPFSELSDDAPILKVMLVDEEPILSKAVAQLPNDLYQQFTIVRSAPFFLEIMHKTSDKGAGVEALAQHLGIEQQQVIAMGDAGNDHHMLTYAGLGIAMANATDETKAISNYITDSNDNSGVAQAIEKFVLNAK</sequence>
<gene>
    <name evidence="1" type="ORF">GFB47_13310</name>
</gene>
<dbReference type="InterPro" id="IPR006379">
    <property type="entry name" value="HAD-SF_hydro_IIB"/>
</dbReference>
<dbReference type="GO" id="GO:0005829">
    <property type="term" value="C:cytosol"/>
    <property type="evidence" value="ECO:0007669"/>
    <property type="project" value="TreeGrafter"/>
</dbReference>
<evidence type="ECO:0000313" key="1">
    <source>
        <dbReference type="EMBL" id="QGA66404.1"/>
    </source>
</evidence>
<dbReference type="Pfam" id="PF08282">
    <property type="entry name" value="Hydrolase_3"/>
    <property type="match status" value="1"/>
</dbReference>
<dbReference type="Gene3D" id="3.40.50.1000">
    <property type="entry name" value="HAD superfamily/HAD-like"/>
    <property type="match status" value="1"/>
</dbReference>
<dbReference type="NCBIfam" id="TIGR00099">
    <property type="entry name" value="Cof-subfamily"/>
    <property type="match status" value="1"/>
</dbReference>
<dbReference type="SFLD" id="SFLDG01140">
    <property type="entry name" value="C2.B:_Phosphomannomutase_and_P"/>
    <property type="match status" value="1"/>
</dbReference>
<dbReference type="SUPFAM" id="SSF56784">
    <property type="entry name" value="HAD-like"/>
    <property type="match status" value="1"/>
</dbReference>
<dbReference type="SFLD" id="SFLDG01144">
    <property type="entry name" value="C2.B.4:_PGP_Like"/>
    <property type="match status" value="1"/>
</dbReference>
<name>A0A5Q0THR5_9VIBR</name>
<dbReference type="PROSITE" id="PS01228">
    <property type="entry name" value="COF_1"/>
    <property type="match status" value="1"/>
</dbReference>
<dbReference type="InterPro" id="IPR036412">
    <property type="entry name" value="HAD-like_sf"/>
</dbReference>
<dbReference type="PROSITE" id="PS01229">
    <property type="entry name" value="COF_2"/>
    <property type="match status" value="1"/>
</dbReference>
<dbReference type="GO" id="GO:0050308">
    <property type="term" value="F:sugar-phosphatase activity"/>
    <property type="evidence" value="ECO:0007669"/>
    <property type="project" value="UniProtKB-EC"/>
</dbReference>
<dbReference type="EMBL" id="CP045700">
    <property type="protein sequence ID" value="QGA66404.1"/>
    <property type="molecule type" value="Genomic_DNA"/>
</dbReference>
<protein>
    <submittedName>
        <fullName evidence="1">Sugar-phosphatase</fullName>
        <ecNumber evidence="1">3.1.3.23</ecNumber>
    </submittedName>
</protein>
<dbReference type="PANTHER" id="PTHR10000:SF8">
    <property type="entry name" value="HAD SUPERFAMILY HYDROLASE-LIKE, TYPE 3"/>
    <property type="match status" value="1"/>
</dbReference>
<keyword evidence="1" id="KW-0378">Hydrolase</keyword>
<dbReference type="InterPro" id="IPR023214">
    <property type="entry name" value="HAD_sf"/>
</dbReference>
<reference evidence="1 2" key="1">
    <citation type="submission" date="2019-10" db="EMBL/GenBank/DDBJ databases">
        <title>Vibrio sp. nov., isolated from Coralline algae surface.</title>
        <authorList>
            <person name="Geng Y."/>
            <person name="Zhang X."/>
        </authorList>
    </citation>
    <scope>NUCLEOTIDE SEQUENCE [LARGE SCALE GENOMIC DNA]</scope>
    <source>
        <strain evidence="1 2">SM1977</strain>
    </source>
</reference>
<organism evidence="1 2">
    <name type="scientific">Vibrio algicola</name>
    <dbReference type="NCBI Taxonomy" id="2662262"/>
    <lineage>
        <taxon>Bacteria</taxon>
        <taxon>Pseudomonadati</taxon>
        <taxon>Pseudomonadota</taxon>
        <taxon>Gammaproteobacteria</taxon>
        <taxon>Vibrionales</taxon>
        <taxon>Vibrionaceae</taxon>
        <taxon>Vibrio</taxon>
    </lineage>
</organism>
<dbReference type="Proteomes" id="UP000348942">
    <property type="component" value="Chromosome 2"/>
</dbReference>
<dbReference type="NCBIfam" id="NF007806">
    <property type="entry name" value="PRK10513.1"/>
    <property type="match status" value="1"/>
</dbReference>